<comment type="caution">
    <text evidence="2">The sequence shown here is derived from an EMBL/GenBank/DDBJ whole genome shotgun (WGS) entry which is preliminary data.</text>
</comment>
<dbReference type="EMBL" id="QNUK01000051">
    <property type="protein sequence ID" value="KAF5904853.1"/>
    <property type="molecule type" value="Genomic_DNA"/>
</dbReference>
<reference evidence="2" key="1">
    <citation type="submission" date="2020-07" db="EMBL/GenBank/DDBJ databases">
        <title>Clarias magur genome sequencing, assembly and annotation.</title>
        <authorList>
            <person name="Kushwaha B."/>
            <person name="Kumar R."/>
            <person name="Das P."/>
            <person name="Joshi C.G."/>
            <person name="Kumar D."/>
            <person name="Nagpure N.S."/>
            <person name="Pandey M."/>
            <person name="Agarwal S."/>
            <person name="Srivastava S."/>
            <person name="Singh M."/>
            <person name="Sahoo L."/>
            <person name="Jayasankar P."/>
            <person name="Meher P.K."/>
            <person name="Koringa P.G."/>
            <person name="Iquebal M.A."/>
            <person name="Das S.P."/>
            <person name="Bit A."/>
            <person name="Patnaik S."/>
            <person name="Patel N."/>
            <person name="Shah T.M."/>
            <person name="Hinsu A."/>
            <person name="Jena J.K."/>
        </authorList>
    </citation>
    <scope>NUCLEOTIDE SEQUENCE</scope>
    <source>
        <strain evidence="2">CIFAMagur01</strain>
        <tissue evidence="2">Testis</tissue>
    </source>
</reference>
<evidence type="ECO:0000256" key="1">
    <source>
        <dbReference type="SAM" id="MobiDB-lite"/>
    </source>
</evidence>
<feature type="region of interest" description="Disordered" evidence="1">
    <location>
        <begin position="1"/>
        <end position="20"/>
    </location>
</feature>
<evidence type="ECO:0000313" key="3">
    <source>
        <dbReference type="Proteomes" id="UP000727407"/>
    </source>
</evidence>
<proteinExistence type="predicted"/>
<name>A0A8J4UCN8_CLAMG</name>
<protein>
    <submittedName>
        <fullName evidence="2">Uncharacterized protein</fullName>
    </submittedName>
</protein>
<accession>A0A8J4UCN8</accession>
<keyword evidence="3" id="KW-1185">Reference proteome</keyword>
<gene>
    <name evidence="2" type="ORF">DAT39_005395</name>
</gene>
<sequence length="92" mass="10554">MLSQLPRDSNSNYSKPPSSVEKLKARLPFSRIPQMPYRAKSMCCLPSMMFRVPNPTRSGPLRCSLRAYPGVRRNRSRLLRATSQFPTRRLSA</sequence>
<dbReference type="AlphaFoldDB" id="A0A8J4UCN8"/>
<dbReference type="OrthoDB" id="10379116at2759"/>
<evidence type="ECO:0000313" key="2">
    <source>
        <dbReference type="EMBL" id="KAF5904853.1"/>
    </source>
</evidence>
<feature type="compositionally biased region" description="Polar residues" evidence="1">
    <location>
        <begin position="1"/>
        <end position="17"/>
    </location>
</feature>
<dbReference type="Proteomes" id="UP000727407">
    <property type="component" value="Unassembled WGS sequence"/>
</dbReference>
<organism evidence="2 3">
    <name type="scientific">Clarias magur</name>
    <name type="common">Asian catfish</name>
    <name type="synonym">Macropteronotus magur</name>
    <dbReference type="NCBI Taxonomy" id="1594786"/>
    <lineage>
        <taxon>Eukaryota</taxon>
        <taxon>Metazoa</taxon>
        <taxon>Chordata</taxon>
        <taxon>Craniata</taxon>
        <taxon>Vertebrata</taxon>
        <taxon>Euteleostomi</taxon>
        <taxon>Actinopterygii</taxon>
        <taxon>Neopterygii</taxon>
        <taxon>Teleostei</taxon>
        <taxon>Ostariophysi</taxon>
        <taxon>Siluriformes</taxon>
        <taxon>Clariidae</taxon>
        <taxon>Clarias</taxon>
    </lineage>
</organism>